<dbReference type="InterPro" id="IPR023827">
    <property type="entry name" value="Peptidase_S8_Asp-AS"/>
</dbReference>
<dbReference type="Pfam" id="PF00082">
    <property type="entry name" value="Peptidase_S8"/>
    <property type="match status" value="1"/>
</dbReference>
<dbReference type="OrthoDB" id="206201at2759"/>
<dbReference type="STRING" id="101091.A0A1C7NKX7"/>
<evidence type="ECO:0000256" key="8">
    <source>
        <dbReference type="PIRSR" id="PIRSR615500-1"/>
    </source>
</evidence>
<organism evidence="14 15">
    <name type="scientific">Choanephora cucurbitarum</name>
    <dbReference type="NCBI Taxonomy" id="101091"/>
    <lineage>
        <taxon>Eukaryota</taxon>
        <taxon>Fungi</taxon>
        <taxon>Fungi incertae sedis</taxon>
        <taxon>Mucoromycota</taxon>
        <taxon>Mucoromycotina</taxon>
        <taxon>Mucoromycetes</taxon>
        <taxon>Mucorales</taxon>
        <taxon>Mucorineae</taxon>
        <taxon>Choanephoraceae</taxon>
        <taxon>Choanephoroideae</taxon>
        <taxon>Choanephora</taxon>
    </lineage>
</organism>
<feature type="domain" description="PA" evidence="12">
    <location>
        <begin position="376"/>
        <end position="462"/>
    </location>
</feature>
<dbReference type="InterPro" id="IPR050131">
    <property type="entry name" value="Peptidase_S8_subtilisin-like"/>
</dbReference>
<dbReference type="Pfam" id="PF06280">
    <property type="entry name" value="fn3_5"/>
    <property type="match status" value="1"/>
</dbReference>
<keyword evidence="7 9" id="KW-0720">Serine protease</keyword>
<evidence type="ECO:0000313" key="15">
    <source>
        <dbReference type="Proteomes" id="UP000093000"/>
    </source>
</evidence>
<name>A0A1C7NKX7_9FUNG</name>
<evidence type="ECO:0000256" key="9">
    <source>
        <dbReference type="PROSITE-ProRule" id="PRU01240"/>
    </source>
</evidence>
<evidence type="ECO:0000259" key="11">
    <source>
        <dbReference type="Pfam" id="PF00082"/>
    </source>
</evidence>
<dbReference type="PROSITE" id="PS00136">
    <property type="entry name" value="SUBTILASE_ASP"/>
    <property type="match status" value="1"/>
</dbReference>
<reference evidence="14 15" key="1">
    <citation type="submission" date="2016-03" db="EMBL/GenBank/DDBJ databases">
        <title>Choanephora cucurbitarum.</title>
        <authorList>
            <person name="Min B."/>
            <person name="Park H."/>
            <person name="Park J.-H."/>
            <person name="Shin H.-D."/>
            <person name="Choi I.-G."/>
        </authorList>
    </citation>
    <scope>NUCLEOTIDE SEQUENCE [LARGE SCALE GENOMIC DNA]</scope>
    <source>
        <strain evidence="14 15">KUS-F28377</strain>
    </source>
</reference>
<dbReference type="SUPFAM" id="SSF52743">
    <property type="entry name" value="Subtilisin-like"/>
    <property type="match status" value="1"/>
</dbReference>
<dbReference type="Gene3D" id="3.40.50.200">
    <property type="entry name" value="Peptidase S8/S53 domain"/>
    <property type="match status" value="1"/>
</dbReference>
<evidence type="ECO:0000259" key="13">
    <source>
        <dbReference type="Pfam" id="PF06280"/>
    </source>
</evidence>
<dbReference type="AlphaFoldDB" id="A0A1C7NKX7"/>
<dbReference type="CDD" id="cd07489">
    <property type="entry name" value="Peptidases_S8_5"/>
    <property type="match status" value="1"/>
</dbReference>
<comment type="similarity">
    <text evidence="1 9 10">Belongs to the peptidase S8 family.</text>
</comment>
<dbReference type="PROSITE" id="PS51892">
    <property type="entry name" value="SUBTILASE"/>
    <property type="match status" value="1"/>
</dbReference>
<evidence type="ECO:0000256" key="4">
    <source>
        <dbReference type="ARBA" id="ARBA00022670"/>
    </source>
</evidence>
<evidence type="ECO:0000256" key="1">
    <source>
        <dbReference type="ARBA" id="ARBA00011073"/>
    </source>
</evidence>
<dbReference type="Gene3D" id="3.50.30.30">
    <property type="match status" value="1"/>
</dbReference>
<dbReference type="Proteomes" id="UP000093000">
    <property type="component" value="Unassembled WGS sequence"/>
</dbReference>
<comment type="caution">
    <text evidence="14">The sequence shown here is derived from an EMBL/GenBank/DDBJ whole genome shotgun (WGS) entry which is preliminary data.</text>
</comment>
<dbReference type="Pfam" id="PF02225">
    <property type="entry name" value="PA"/>
    <property type="match status" value="1"/>
</dbReference>
<proteinExistence type="inferred from homology"/>
<feature type="active site" description="Charge relay system" evidence="8 9">
    <location>
        <position position="169"/>
    </location>
</feature>
<dbReference type="InterPro" id="IPR034187">
    <property type="entry name" value="Peptidases_S8_5"/>
</dbReference>
<evidence type="ECO:0000256" key="2">
    <source>
        <dbReference type="ARBA" id="ARBA00022512"/>
    </source>
</evidence>
<dbReference type="GO" id="GO:0006508">
    <property type="term" value="P:proteolysis"/>
    <property type="evidence" value="ECO:0007669"/>
    <property type="project" value="UniProtKB-KW"/>
</dbReference>
<feature type="active site" description="Charge relay system" evidence="8 9">
    <location>
        <position position="225"/>
    </location>
</feature>
<keyword evidence="2" id="KW-0134">Cell wall</keyword>
<dbReference type="SUPFAM" id="SSF52025">
    <property type="entry name" value="PA domain"/>
    <property type="match status" value="1"/>
</dbReference>
<dbReference type="GO" id="GO:0004252">
    <property type="term" value="F:serine-type endopeptidase activity"/>
    <property type="evidence" value="ECO:0007669"/>
    <property type="project" value="UniProtKB-UniRule"/>
</dbReference>
<dbReference type="InterPro" id="IPR036852">
    <property type="entry name" value="Peptidase_S8/S53_dom_sf"/>
</dbReference>
<dbReference type="Gene3D" id="2.60.40.10">
    <property type="entry name" value="Immunoglobulins"/>
    <property type="match status" value="1"/>
</dbReference>
<dbReference type="InterPro" id="IPR023828">
    <property type="entry name" value="Peptidase_S8_Ser-AS"/>
</dbReference>
<dbReference type="PROSITE" id="PS00137">
    <property type="entry name" value="SUBTILASE_HIS"/>
    <property type="match status" value="1"/>
</dbReference>
<dbReference type="EMBL" id="LUGH01000085">
    <property type="protein sequence ID" value="OBZ89640.1"/>
    <property type="molecule type" value="Genomic_DNA"/>
</dbReference>
<evidence type="ECO:0000256" key="3">
    <source>
        <dbReference type="ARBA" id="ARBA00022525"/>
    </source>
</evidence>
<dbReference type="CDD" id="cd02133">
    <property type="entry name" value="PA_C5a_like"/>
    <property type="match status" value="1"/>
</dbReference>
<keyword evidence="15" id="KW-1185">Reference proteome</keyword>
<dbReference type="InParanoid" id="A0A1C7NKX7"/>
<dbReference type="InterPro" id="IPR015500">
    <property type="entry name" value="Peptidase_S8_subtilisin-rel"/>
</dbReference>
<evidence type="ECO:0000256" key="7">
    <source>
        <dbReference type="ARBA" id="ARBA00022825"/>
    </source>
</evidence>
<dbReference type="InterPro" id="IPR010435">
    <property type="entry name" value="C5a/SBT2-like_Fn3"/>
</dbReference>
<keyword evidence="5" id="KW-0732">Signal</keyword>
<keyword evidence="6 9" id="KW-0378">Hydrolase</keyword>
<evidence type="ECO:0000256" key="10">
    <source>
        <dbReference type="RuleBase" id="RU003355"/>
    </source>
</evidence>
<sequence length="875" mass="93121">MKKPFSVFPVVVAGVCMAIFVMTADAIKIDHPKFVKGSTNIVPGRYIISFDSKKTASSASVLAQSLTQVEDAIEVKVKETINHPFFRGVSINVEDVDENTHASTLKQIMDRSDVKAVYPVRLLSRPKIMDFEKGKKSVPSVLPHGMTQVDLVHSELKNKGKGVFVGVIDSGVDYMHPALGGGFGKGYKVIAGYDLVGDAYTGSNTPKPDNDPLDACGAKSGASGHGTHVSGIIAGYDKETNFTGVAPEASLGMWRVFGCDGQVTNDIVIKALLMAYDAGVDVINMSLGETNSWASTQDAEAEVVNKIAAKGVSVVVSAGNSGEQGIFTVGQPSTASGAFSVASIENGYYPSKAFKATGIDHNIFYAASTEDTIENGPIVGGDVQPGNGEDACYLDKISEAVKGKIALIQRGSCAFSDKVKNVANAGAIGAIIYNNVDGSLSASTPGVSIPVITISKEDGDELVTAVKAGNVTITFDKKGALAPVAQAGTVSDFSSLGASSELQFKPNVAGIGGQVYSTLPRYLGSWGVMSGTSMAAPYVAGSIALYKKAHGNDKQSAKYIHEQFQNYASSVPVYQTVNSIDSPVRQGAGLVQVLDAITQGVHVSPAEISFNDTATTKYRTQTITVTNHGSKTVQFDVVNDAAIGISPYYFESTGYTAIEPAGNIVAKANLRFSKKTFKLAAGASQKLTITVTPPNTRPEEHVFYGGFIHLKSKQLSSNTDVKIPYFGVNGKQQDLPIFDKDFPMIIGMDSKQYTTDDTFTYDRNQTDSEPIAVLRLLTPTAHVKTELIDTKTNKSIGQFLTGLDYLGRNFQSESQYNQYQWDGTYVPSSIVNAAIPIPAPSGTYKFRMSALKLLADPSKTSSWETWTSGPIVVKN</sequence>
<dbReference type="InterPro" id="IPR022398">
    <property type="entry name" value="Peptidase_S8_His-AS"/>
</dbReference>
<dbReference type="PRINTS" id="PR00723">
    <property type="entry name" value="SUBTILISIN"/>
</dbReference>
<feature type="active site" description="Charge relay system" evidence="8 9">
    <location>
        <position position="533"/>
    </location>
</feature>
<feature type="domain" description="C5a peptidase/Subtilisin-like protease SBT2-like Fn3-like" evidence="13">
    <location>
        <begin position="608"/>
        <end position="725"/>
    </location>
</feature>
<dbReference type="InterPro" id="IPR000209">
    <property type="entry name" value="Peptidase_S8/S53_dom"/>
</dbReference>
<evidence type="ECO:0000259" key="12">
    <source>
        <dbReference type="Pfam" id="PF02225"/>
    </source>
</evidence>
<dbReference type="GO" id="GO:0016020">
    <property type="term" value="C:membrane"/>
    <property type="evidence" value="ECO:0007669"/>
    <property type="project" value="InterPro"/>
</dbReference>
<dbReference type="InterPro" id="IPR046450">
    <property type="entry name" value="PA_dom_sf"/>
</dbReference>
<evidence type="ECO:0000256" key="5">
    <source>
        <dbReference type="ARBA" id="ARBA00022729"/>
    </source>
</evidence>
<keyword evidence="4 9" id="KW-0645">Protease</keyword>
<evidence type="ECO:0000256" key="6">
    <source>
        <dbReference type="ARBA" id="ARBA00022801"/>
    </source>
</evidence>
<gene>
    <name evidence="14" type="primary">vpr_2</name>
    <name evidence="14" type="ORF">A0J61_02319</name>
</gene>
<dbReference type="InterPro" id="IPR013783">
    <property type="entry name" value="Ig-like_fold"/>
</dbReference>
<dbReference type="PANTHER" id="PTHR43806:SF66">
    <property type="entry name" value="SERIN ENDOPEPTIDASE"/>
    <property type="match status" value="1"/>
</dbReference>
<feature type="domain" description="Peptidase S8/S53" evidence="11">
    <location>
        <begin position="160"/>
        <end position="552"/>
    </location>
</feature>
<dbReference type="InterPro" id="IPR003137">
    <property type="entry name" value="PA_domain"/>
</dbReference>
<protein>
    <submittedName>
        <fullName evidence="14">Minor extracellular protease vpr</fullName>
    </submittedName>
</protein>
<evidence type="ECO:0000313" key="14">
    <source>
        <dbReference type="EMBL" id="OBZ89640.1"/>
    </source>
</evidence>
<dbReference type="GO" id="GO:0005615">
    <property type="term" value="C:extracellular space"/>
    <property type="evidence" value="ECO:0007669"/>
    <property type="project" value="TreeGrafter"/>
</dbReference>
<keyword evidence="3" id="KW-0964">Secreted</keyword>
<accession>A0A1C7NKX7</accession>
<dbReference type="PANTHER" id="PTHR43806">
    <property type="entry name" value="PEPTIDASE S8"/>
    <property type="match status" value="1"/>
</dbReference>
<dbReference type="PROSITE" id="PS00138">
    <property type="entry name" value="SUBTILASE_SER"/>
    <property type="match status" value="1"/>
</dbReference>